<dbReference type="Proteomes" id="UP001321473">
    <property type="component" value="Unassembled WGS sequence"/>
</dbReference>
<reference evidence="2 3" key="1">
    <citation type="journal article" date="2023" name="Arcadia Sci">
        <title>De novo assembly of a long-read Amblyomma americanum tick genome.</title>
        <authorList>
            <person name="Chou S."/>
            <person name="Poskanzer K.E."/>
            <person name="Rollins M."/>
            <person name="Thuy-Boun P.S."/>
        </authorList>
    </citation>
    <scope>NUCLEOTIDE SEQUENCE [LARGE SCALE GENOMIC DNA]</scope>
    <source>
        <strain evidence="2">F_SG_1</strain>
        <tissue evidence="2">Salivary glands</tissue>
    </source>
</reference>
<dbReference type="EMBL" id="JARKHS020027879">
    <property type="protein sequence ID" value="KAK8764966.1"/>
    <property type="molecule type" value="Genomic_DNA"/>
</dbReference>
<comment type="caution">
    <text evidence="2">The sequence shown here is derived from an EMBL/GenBank/DDBJ whole genome shotgun (WGS) entry which is preliminary data.</text>
</comment>
<feature type="region of interest" description="Disordered" evidence="1">
    <location>
        <begin position="193"/>
        <end position="212"/>
    </location>
</feature>
<feature type="compositionally biased region" description="Polar residues" evidence="1">
    <location>
        <begin position="195"/>
        <end position="205"/>
    </location>
</feature>
<evidence type="ECO:0000313" key="3">
    <source>
        <dbReference type="Proteomes" id="UP001321473"/>
    </source>
</evidence>
<organism evidence="2 3">
    <name type="scientific">Amblyomma americanum</name>
    <name type="common">Lone star tick</name>
    <dbReference type="NCBI Taxonomy" id="6943"/>
    <lineage>
        <taxon>Eukaryota</taxon>
        <taxon>Metazoa</taxon>
        <taxon>Ecdysozoa</taxon>
        <taxon>Arthropoda</taxon>
        <taxon>Chelicerata</taxon>
        <taxon>Arachnida</taxon>
        <taxon>Acari</taxon>
        <taxon>Parasitiformes</taxon>
        <taxon>Ixodida</taxon>
        <taxon>Ixodoidea</taxon>
        <taxon>Ixodidae</taxon>
        <taxon>Amblyomminae</taxon>
        <taxon>Amblyomma</taxon>
    </lineage>
</organism>
<dbReference type="AlphaFoldDB" id="A0AAQ4DR76"/>
<feature type="compositionally biased region" description="Low complexity" evidence="1">
    <location>
        <begin position="132"/>
        <end position="145"/>
    </location>
</feature>
<protein>
    <submittedName>
        <fullName evidence="2">Uncharacterized protein</fullName>
    </submittedName>
</protein>
<proteinExistence type="predicted"/>
<feature type="region of interest" description="Disordered" evidence="1">
    <location>
        <begin position="21"/>
        <end position="42"/>
    </location>
</feature>
<feature type="region of interest" description="Disordered" evidence="1">
    <location>
        <begin position="107"/>
        <end position="174"/>
    </location>
</feature>
<evidence type="ECO:0000256" key="1">
    <source>
        <dbReference type="SAM" id="MobiDB-lite"/>
    </source>
</evidence>
<keyword evidence="3" id="KW-1185">Reference proteome</keyword>
<sequence>MQSSQLAQTLLSQAPATVSLANASRPGRKLPSGSVQRRGQRAAASAATHTACFWYTRSTRKLNRALPLLARHTTPCSAAAAPVGTTDGRDVAAPGSNWVASRAADLRRRSCAPSPGRVLGASRRRPVGRTPSCASAEESYSAGSATRGAGTQPHSRPGIGVATGPGTSSGVGQSARVRAIRLPTPATVRDLLVVPSSSGPATPTLGSAKAPPELHLNFQLQSFGSS</sequence>
<evidence type="ECO:0000313" key="2">
    <source>
        <dbReference type="EMBL" id="KAK8764966.1"/>
    </source>
</evidence>
<gene>
    <name evidence="2" type="ORF">V5799_032425</name>
</gene>
<name>A0AAQ4DR76_AMBAM</name>
<accession>A0AAQ4DR76</accession>